<dbReference type="AlphaFoldDB" id="A0A450W3B2"/>
<sequence length="263" mass="29414">MTPDDVLQELIQSLAADGDTLLPWDQVRRWPKGAVEVFQNAGWIVPTSPATEVVCPGCEESCHIPVAKVFPAENGLPTRAYVACDRRPDMGTVKFHPARLQQWQLTQGQFAKWIAGTLAFSFRGKRLEGGSLLELGLFKGKKRARMLCLYMDGDLALVAGSDRIPLVDTIRFTDGALSLDAHSIRQLVDSATGADPRYTPGNARREARKLETQAMYEIWRKAYRELKGKYLNMSDVWYSERIAGMEIGRGRSAGTIRKKMKPK</sequence>
<gene>
    <name evidence="1" type="ORF">BECKLPF1236A_GA0070988_100567</name>
    <name evidence="2" type="ORF">BECKLPF1236C_GA0070990_100507</name>
</gene>
<protein>
    <submittedName>
        <fullName evidence="1">Uncharacterized protein</fullName>
    </submittedName>
</protein>
<name>A0A450W3B2_9GAMM</name>
<dbReference type="EMBL" id="CAADFM010000056">
    <property type="protein sequence ID" value="VFK11495.1"/>
    <property type="molecule type" value="Genomic_DNA"/>
</dbReference>
<dbReference type="EMBL" id="CAADFP010000050">
    <property type="protein sequence ID" value="VFK27664.1"/>
    <property type="molecule type" value="Genomic_DNA"/>
</dbReference>
<accession>A0A450W3B2</accession>
<evidence type="ECO:0000313" key="1">
    <source>
        <dbReference type="EMBL" id="VFK11495.1"/>
    </source>
</evidence>
<organism evidence="1">
    <name type="scientific">Candidatus Kentrum sp. LPFa</name>
    <dbReference type="NCBI Taxonomy" id="2126335"/>
    <lineage>
        <taxon>Bacteria</taxon>
        <taxon>Pseudomonadati</taxon>
        <taxon>Pseudomonadota</taxon>
        <taxon>Gammaproteobacteria</taxon>
        <taxon>Candidatus Kentrum</taxon>
    </lineage>
</organism>
<reference evidence="1" key="1">
    <citation type="submission" date="2019-02" db="EMBL/GenBank/DDBJ databases">
        <authorList>
            <person name="Gruber-Vodicka R. H."/>
            <person name="Seah K. B. B."/>
        </authorList>
    </citation>
    <scope>NUCLEOTIDE SEQUENCE</scope>
    <source>
        <strain evidence="1">BECK_S312</strain>
        <strain evidence="2">BECK_S426</strain>
    </source>
</reference>
<proteinExistence type="predicted"/>
<evidence type="ECO:0000313" key="2">
    <source>
        <dbReference type="EMBL" id="VFK27664.1"/>
    </source>
</evidence>